<keyword evidence="1" id="KW-0812">Transmembrane</keyword>
<name>A0A1F5YNR9_9BACT</name>
<feature type="transmembrane region" description="Helical" evidence="1">
    <location>
        <begin position="12"/>
        <end position="37"/>
    </location>
</feature>
<feature type="transmembrane region" description="Helical" evidence="1">
    <location>
        <begin position="86"/>
        <end position="106"/>
    </location>
</feature>
<feature type="transmembrane region" description="Helical" evidence="1">
    <location>
        <begin position="191"/>
        <end position="210"/>
    </location>
</feature>
<feature type="transmembrane region" description="Helical" evidence="1">
    <location>
        <begin position="118"/>
        <end position="136"/>
    </location>
</feature>
<keyword evidence="1" id="KW-0472">Membrane</keyword>
<evidence type="ECO:0008006" key="4">
    <source>
        <dbReference type="Google" id="ProtNLM"/>
    </source>
</evidence>
<dbReference type="AlphaFoldDB" id="A0A1F5YNR9"/>
<dbReference type="Proteomes" id="UP000178448">
    <property type="component" value="Unassembled WGS sequence"/>
</dbReference>
<accession>A0A1F5YNR9</accession>
<dbReference type="EMBL" id="MFJD01000012">
    <property type="protein sequence ID" value="OGG01607.1"/>
    <property type="molecule type" value="Genomic_DNA"/>
</dbReference>
<proteinExistence type="predicted"/>
<gene>
    <name evidence="2" type="ORF">A2Z33_07495</name>
</gene>
<sequence>MSFRTPARVKKTLVFSLLISVPMGICIDIIAAFNNSWFVPVTVFPFRLFGTVALEDLIWGFFFIYSPVIFYEHFLDKGKHRLSDRWVKYLAWPVIALVLIFITVYFSSPELLVIPYSYFWLGVIFFLLPSVTFLSFFPRLLSKYVKTASYFFFLALLFELTGLQLKQWTFPGGNFIGWIDLSGFRFPFEEFLFWFILGAIGILSYFEFFADDRK</sequence>
<feature type="transmembrane region" description="Helical" evidence="1">
    <location>
        <begin position="57"/>
        <end position="74"/>
    </location>
</feature>
<organism evidence="2 3">
    <name type="scientific">Candidatus Gottesmanbacteria bacterium RBG_16_52_11</name>
    <dbReference type="NCBI Taxonomy" id="1798374"/>
    <lineage>
        <taxon>Bacteria</taxon>
        <taxon>Candidatus Gottesmaniibacteriota</taxon>
    </lineage>
</organism>
<comment type="caution">
    <text evidence="2">The sequence shown here is derived from an EMBL/GenBank/DDBJ whole genome shotgun (WGS) entry which is preliminary data.</text>
</comment>
<reference evidence="2 3" key="1">
    <citation type="journal article" date="2016" name="Nat. Commun.">
        <title>Thousands of microbial genomes shed light on interconnected biogeochemical processes in an aquifer system.</title>
        <authorList>
            <person name="Anantharaman K."/>
            <person name="Brown C.T."/>
            <person name="Hug L.A."/>
            <person name="Sharon I."/>
            <person name="Castelle C.J."/>
            <person name="Probst A.J."/>
            <person name="Thomas B.C."/>
            <person name="Singh A."/>
            <person name="Wilkins M.J."/>
            <person name="Karaoz U."/>
            <person name="Brodie E.L."/>
            <person name="Williams K.H."/>
            <person name="Hubbard S.S."/>
            <person name="Banfield J.F."/>
        </authorList>
    </citation>
    <scope>NUCLEOTIDE SEQUENCE [LARGE SCALE GENOMIC DNA]</scope>
</reference>
<evidence type="ECO:0000256" key="1">
    <source>
        <dbReference type="SAM" id="Phobius"/>
    </source>
</evidence>
<feature type="transmembrane region" description="Helical" evidence="1">
    <location>
        <begin position="148"/>
        <end position="165"/>
    </location>
</feature>
<evidence type="ECO:0000313" key="3">
    <source>
        <dbReference type="Proteomes" id="UP000178448"/>
    </source>
</evidence>
<keyword evidence="1" id="KW-1133">Transmembrane helix</keyword>
<protein>
    <recommendedName>
        <fullName evidence="4">Lycopene cyclase domain-containing protein</fullName>
    </recommendedName>
</protein>
<evidence type="ECO:0000313" key="2">
    <source>
        <dbReference type="EMBL" id="OGG01607.1"/>
    </source>
</evidence>